<dbReference type="PANTHER" id="PTHR19855:SF11">
    <property type="entry name" value="RIBOSOME BIOGENESIS PROTEIN WDR12"/>
    <property type="match status" value="1"/>
</dbReference>
<feature type="repeat" description="WD" evidence="6">
    <location>
        <begin position="421"/>
        <end position="443"/>
    </location>
</feature>
<dbReference type="InterPro" id="IPR012972">
    <property type="entry name" value="NLE"/>
</dbReference>
<dbReference type="HAMAP" id="MF_03029">
    <property type="entry name" value="WDR12"/>
    <property type="match status" value="1"/>
</dbReference>
<dbReference type="GO" id="GO:0000463">
    <property type="term" value="P:maturation of LSU-rRNA from tricistronic rRNA transcript (SSU-rRNA, 5.8S rRNA, LSU-rRNA)"/>
    <property type="evidence" value="ECO:0007669"/>
    <property type="project" value="UniProtKB-UniRule"/>
</dbReference>
<evidence type="ECO:0000256" key="2">
    <source>
        <dbReference type="ARBA" id="ARBA00022552"/>
    </source>
</evidence>
<dbReference type="AlphaFoldDB" id="A0A8I2ZRM7"/>
<evidence type="ECO:0000313" key="9">
    <source>
        <dbReference type="Proteomes" id="UP000689129"/>
    </source>
</evidence>
<proteinExistence type="inferred from homology"/>
<feature type="repeat" description="WD" evidence="6">
    <location>
        <begin position="135"/>
        <end position="148"/>
    </location>
</feature>
<evidence type="ECO:0000259" key="7">
    <source>
        <dbReference type="Pfam" id="PF08154"/>
    </source>
</evidence>
<dbReference type="Pfam" id="PF08154">
    <property type="entry name" value="NLE"/>
    <property type="match status" value="1"/>
</dbReference>
<dbReference type="OrthoDB" id="10251381at2759"/>
<dbReference type="GO" id="GO:0005654">
    <property type="term" value="C:nucleoplasm"/>
    <property type="evidence" value="ECO:0007669"/>
    <property type="project" value="UniProtKB-SubCell"/>
</dbReference>
<keyword evidence="2 5" id="KW-0698">rRNA processing</keyword>
<dbReference type="SMART" id="SM00320">
    <property type="entry name" value="WD40"/>
    <property type="match status" value="7"/>
</dbReference>
<name>A0A8I2ZRM7_VERLO</name>
<dbReference type="GO" id="GO:0070545">
    <property type="term" value="C:PeBoW complex"/>
    <property type="evidence" value="ECO:0007669"/>
    <property type="project" value="TreeGrafter"/>
</dbReference>
<comment type="subcellular location">
    <subcellularLocation>
        <location evidence="5">Nucleus</location>
        <location evidence="5">Nucleolus</location>
    </subcellularLocation>
    <subcellularLocation>
        <location evidence="5">Nucleus</location>
        <location evidence="5">Nucleoplasm</location>
    </subcellularLocation>
</comment>
<comment type="function">
    <text evidence="5">Component of the NOP7 complex, which is required for maturation of the 25S and 5.8S ribosomal RNAs and formation of the 60S ribosome.</text>
</comment>
<dbReference type="GO" id="GO:0043021">
    <property type="term" value="F:ribonucleoprotein complex binding"/>
    <property type="evidence" value="ECO:0007669"/>
    <property type="project" value="UniProtKB-UniRule"/>
</dbReference>
<comment type="caution">
    <text evidence="8">The sequence shown here is derived from an EMBL/GenBank/DDBJ whole genome shotgun (WGS) entry which is preliminary data.</text>
</comment>
<dbReference type="Pfam" id="PF00400">
    <property type="entry name" value="WD40"/>
    <property type="match status" value="4"/>
</dbReference>
<protein>
    <recommendedName>
        <fullName evidence="5">Ribosome biogenesis protein YTM1</fullName>
    </recommendedName>
</protein>
<dbReference type="InterPro" id="IPR028599">
    <property type="entry name" value="WDR12/Ytm1"/>
</dbReference>
<keyword evidence="1 5" id="KW-0690">Ribosome biogenesis</keyword>
<comment type="similarity">
    <text evidence="5">Belongs to the WD repeat WDR12/YTM1 family.</text>
</comment>
<dbReference type="GO" id="GO:0000466">
    <property type="term" value="P:maturation of 5.8S rRNA from tricistronic rRNA transcript (SSU-rRNA, 5.8S rRNA, LSU-rRNA)"/>
    <property type="evidence" value="ECO:0007669"/>
    <property type="project" value="UniProtKB-UniRule"/>
</dbReference>
<keyword evidence="4" id="KW-0677">Repeat</keyword>
<dbReference type="PROSITE" id="PS50294">
    <property type="entry name" value="WD_REPEATS_REGION"/>
    <property type="match status" value="2"/>
</dbReference>
<dbReference type="GO" id="GO:0030687">
    <property type="term" value="C:preribosome, large subunit precursor"/>
    <property type="evidence" value="ECO:0007669"/>
    <property type="project" value="UniProtKB-UniRule"/>
</dbReference>
<evidence type="ECO:0000256" key="1">
    <source>
        <dbReference type="ARBA" id="ARBA00022517"/>
    </source>
</evidence>
<organism evidence="8 9">
    <name type="scientific">Verticillium longisporum</name>
    <name type="common">Verticillium dahliae var. longisporum</name>
    <dbReference type="NCBI Taxonomy" id="100787"/>
    <lineage>
        <taxon>Eukaryota</taxon>
        <taxon>Fungi</taxon>
        <taxon>Dikarya</taxon>
        <taxon>Ascomycota</taxon>
        <taxon>Pezizomycotina</taxon>
        <taxon>Sordariomycetes</taxon>
        <taxon>Hypocreomycetidae</taxon>
        <taxon>Glomerellales</taxon>
        <taxon>Plectosphaerellaceae</taxon>
        <taxon>Verticillium</taxon>
    </lineage>
</organism>
<gene>
    <name evidence="5" type="primary">YTM1</name>
    <name evidence="8" type="ORF">HYQ45_006219</name>
</gene>
<feature type="repeat" description="WD" evidence="6">
    <location>
        <begin position="372"/>
        <end position="414"/>
    </location>
</feature>
<dbReference type="InterPro" id="IPR019775">
    <property type="entry name" value="WD40_repeat_CS"/>
</dbReference>
<dbReference type="InterPro" id="IPR001680">
    <property type="entry name" value="WD40_rpt"/>
</dbReference>
<evidence type="ECO:0000256" key="3">
    <source>
        <dbReference type="ARBA" id="ARBA00022574"/>
    </source>
</evidence>
<comment type="subunit">
    <text evidence="5">Component of the NOP7 complex, composed of ERB1, NOP7 and YTM1. Within the NOP7 complex ERB1 appears to interact directly with NOP7 and YTM1. The NOP7 complex also associates with the 66S pre-ribosome.</text>
</comment>
<reference evidence="8" key="1">
    <citation type="journal article" date="2021" name="Mol. Plant Pathol.">
        <title>A 20-kb lineage-specific genomic region tames virulence in pathogenic amphidiploid Verticillium longisporum.</title>
        <authorList>
            <person name="Harting R."/>
            <person name="Starke J."/>
            <person name="Kusch H."/>
            <person name="Poggeler S."/>
            <person name="Maurus I."/>
            <person name="Schluter R."/>
            <person name="Landesfeind M."/>
            <person name="Bulla I."/>
            <person name="Nowrousian M."/>
            <person name="de Jonge R."/>
            <person name="Stahlhut G."/>
            <person name="Hoff K.J."/>
            <person name="Asshauer K.P."/>
            <person name="Thurmer A."/>
            <person name="Stanke M."/>
            <person name="Daniel R."/>
            <person name="Morgenstern B."/>
            <person name="Thomma B.P.H.J."/>
            <person name="Kronstad J.W."/>
            <person name="Braus-Stromeyer S.A."/>
            <person name="Braus G.H."/>
        </authorList>
    </citation>
    <scope>NUCLEOTIDE SEQUENCE</scope>
    <source>
        <strain evidence="8">Vl32</strain>
    </source>
</reference>
<evidence type="ECO:0000313" key="8">
    <source>
        <dbReference type="EMBL" id="KAG7136260.1"/>
    </source>
</evidence>
<keyword evidence="5" id="KW-0539">Nucleus</keyword>
<dbReference type="PROSITE" id="PS50082">
    <property type="entry name" value="WD_REPEATS_2"/>
    <property type="match status" value="4"/>
</dbReference>
<accession>A0A8I2ZRM7</accession>
<dbReference type="Proteomes" id="UP000689129">
    <property type="component" value="Unassembled WGS sequence"/>
</dbReference>
<evidence type="ECO:0000256" key="5">
    <source>
        <dbReference type="HAMAP-Rule" id="MF_03029"/>
    </source>
</evidence>
<evidence type="ECO:0000256" key="6">
    <source>
        <dbReference type="PROSITE-ProRule" id="PRU00221"/>
    </source>
</evidence>
<keyword evidence="3 6" id="KW-0853">WD repeat</keyword>
<dbReference type="PROSITE" id="PS00678">
    <property type="entry name" value="WD_REPEATS_1"/>
    <property type="match status" value="1"/>
</dbReference>
<evidence type="ECO:0000256" key="4">
    <source>
        <dbReference type="ARBA" id="ARBA00022737"/>
    </source>
</evidence>
<dbReference type="EMBL" id="JAEMWZ010000109">
    <property type="protein sequence ID" value="KAG7136260.1"/>
    <property type="molecule type" value="Genomic_DNA"/>
</dbReference>
<feature type="repeat" description="WD" evidence="6">
    <location>
        <begin position="211"/>
        <end position="242"/>
    </location>
</feature>
<sequence length="512" mass="54029">MESTAAQVKVNFTTTHEDLQLPENKRQLLVPSDIKRYGLSRIVNSESMLNTSAPVPLDFLVNGTFLRTTLEEYLQTEGLSSETTITLQYVRSLLPPTYEASFQHDDWVASVDVLSATSAAGRWSGDDLIQGQDRILSASYDGLVRIWDGSGSALATSAAARGGGHAKMLTSAKFLSSTQIASAGLDQKIVVWKYTEAADRLSGELKPTLELHGHKQKINSLAAHGPSKRLLTASNDGTVGLWLASKKAADADAEDIPATHTAKRARVASSVTVPQKAPLALIAAHGDAAATAAAFHPTDATVAYSASTDHTLRTLDLTTARVVSTLTTLHPLLALAPLPRSAHALVAAASAARHVTLLDPRAAAAQTSVLTLRGHANMVSALAPAPDNDYSLVSASHDGTCKVWDLRSVRPATAPDNDYSLVSASHDGTCKVWDLRSVRPATRDEGGAAAGGGSVCEPVYTVARESLGGRRAPLGGEGVKVFDVAWDATWGIVSGGEDKKVQINRGRDLLSQ</sequence>
<feature type="domain" description="NLE" evidence="7">
    <location>
        <begin position="8"/>
        <end position="74"/>
    </location>
</feature>
<dbReference type="PANTHER" id="PTHR19855">
    <property type="entry name" value="WD40 REPEAT PROTEIN 12, 37"/>
    <property type="match status" value="1"/>
</dbReference>